<dbReference type="Proteomes" id="UP000269945">
    <property type="component" value="Unassembled WGS sequence"/>
</dbReference>
<evidence type="ECO:0000313" key="3">
    <source>
        <dbReference type="Proteomes" id="UP000269945"/>
    </source>
</evidence>
<evidence type="ECO:0000256" key="1">
    <source>
        <dbReference type="SAM" id="MobiDB-lite"/>
    </source>
</evidence>
<feature type="region of interest" description="Disordered" evidence="1">
    <location>
        <begin position="39"/>
        <end position="164"/>
    </location>
</feature>
<dbReference type="EMBL" id="CYRY02043691">
    <property type="protein sequence ID" value="VCX38288.1"/>
    <property type="molecule type" value="Genomic_DNA"/>
</dbReference>
<feature type="non-terminal residue" evidence="2">
    <location>
        <position position="164"/>
    </location>
</feature>
<organism evidence="2 3">
    <name type="scientific">Gulo gulo</name>
    <name type="common">Wolverine</name>
    <name type="synonym">Gluton</name>
    <dbReference type="NCBI Taxonomy" id="48420"/>
    <lineage>
        <taxon>Eukaryota</taxon>
        <taxon>Metazoa</taxon>
        <taxon>Chordata</taxon>
        <taxon>Craniata</taxon>
        <taxon>Vertebrata</taxon>
        <taxon>Euteleostomi</taxon>
        <taxon>Mammalia</taxon>
        <taxon>Eutheria</taxon>
        <taxon>Laurasiatheria</taxon>
        <taxon>Carnivora</taxon>
        <taxon>Caniformia</taxon>
        <taxon>Musteloidea</taxon>
        <taxon>Mustelidae</taxon>
        <taxon>Guloninae</taxon>
        <taxon>Gulo</taxon>
    </lineage>
</organism>
<accession>A0A9X9Q7T1</accession>
<protein>
    <submittedName>
        <fullName evidence="2">Uncharacterized protein</fullName>
    </submittedName>
</protein>
<reference evidence="2 3" key="1">
    <citation type="submission" date="2018-10" db="EMBL/GenBank/DDBJ databases">
        <authorList>
            <person name="Ekblom R."/>
            <person name="Jareborg N."/>
        </authorList>
    </citation>
    <scope>NUCLEOTIDE SEQUENCE [LARGE SCALE GENOMIC DNA]</scope>
    <source>
        <tissue evidence="2">Muscle</tissue>
    </source>
</reference>
<sequence length="164" mass="17623">PHYEVPLAAVLEAYAEGAEDLKNGDLDLEEPEGCLCDVGARDEAEEAEEASVPAVPCPIGGVENARMASEPADLSPPDDHQQGEAEDSSHVENQQSQEFGNPGNLANSLEEKVMGESISSKKKEKRKHVDHVESSIFIAPGSVQSSDDLEEDTGDHKVLSRYLV</sequence>
<keyword evidence="3" id="KW-1185">Reference proteome</keyword>
<feature type="compositionally biased region" description="Basic residues" evidence="1">
    <location>
        <begin position="120"/>
        <end position="129"/>
    </location>
</feature>
<feature type="compositionally biased region" description="Basic and acidic residues" evidence="1">
    <location>
        <begin position="77"/>
        <end position="90"/>
    </location>
</feature>
<comment type="caution">
    <text evidence="2">The sequence shown here is derived from an EMBL/GenBank/DDBJ whole genome shotgun (WGS) entry which is preliminary data.</text>
</comment>
<dbReference type="AlphaFoldDB" id="A0A9X9Q7T1"/>
<proteinExistence type="predicted"/>
<gene>
    <name evidence="2" type="ORF">BN2614_LOCUS2</name>
</gene>
<evidence type="ECO:0000313" key="2">
    <source>
        <dbReference type="EMBL" id="VCX38288.1"/>
    </source>
</evidence>
<name>A0A9X9Q7T1_GULGU</name>
<feature type="compositionally biased region" description="Polar residues" evidence="1">
    <location>
        <begin position="91"/>
        <end position="107"/>
    </location>
</feature>
<feature type="non-terminal residue" evidence="2">
    <location>
        <position position="1"/>
    </location>
</feature>